<evidence type="ECO:0000256" key="1">
    <source>
        <dbReference type="SAM" id="MobiDB-lite"/>
    </source>
</evidence>
<keyword evidence="4" id="KW-1185">Reference proteome</keyword>
<dbReference type="CDD" id="cd01650">
    <property type="entry name" value="RT_nLTR_like"/>
    <property type="match status" value="1"/>
</dbReference>
<dbReference type="InterPro" id="IPR000477">
    <property type="entry name" value="RT_dom"/>
</dbReference>
<sequence>MSRSWDDLVNDSSDEASPCDESDELNAVAETSVSSPEDVCNRMKKNLTSFEKKHFSPKNVMPERLCSAYFRTTEDLKFQDVLSAITNSIVTAEEVRCIQYKKVSQFAKEVHVTFSSPTFCSRFVNSTSLAVNEKSYFILSAHRPVTFVGVFYAPFELADEAIIKRLEDFYGCQPQQSEPLLSSQPATLPSSSAPSCSTTSSGVASSTYSHVLQSSLPFSTESPTPPSSSSSSAPSTRINRARSDSLVDPLRRVANVPVLLRPSKVSPRRTSPADGSPTVSKRSKRSKPSKTYSSRSRISELAEAIDSFADARKWWGFYKNSLKAEIVAFSKEKRIRASHSRVVLTNRLIPLNQRLASGDNSVKAEIASLELELKLLVSVELEGSKIRSRSRWFERELERERSSRSSVSSILNSDDVEVFTRPEIEQAHVSFYSRLFSEDFIDEACKERCLSGIKLTLSSEQRDSCEGPLSLTELSNALKSLNLNRSPGLDGLTVEFYLHFWDVLAPLLLLVANECFLLGSLPDSMKGSVTRLIFKKRGDRKCLKNWRPISLLNVDYKIFSKVITSRLSKVLSFVIHPDQTCSIPGRSIFSNVTLLRDTLDYIERTNETAILVSLDQEKAFDRVNRSFLLDLLVAVGFGSDFCRWIATLYNGAYMRIILNNWLTERISLERSVRQGDPFSPLLYVLCIEVLANLIRGSPRIKGFLLPGSGGLQAKVRLYADDTTLLLKDSRSLASLFELIDLFEKGTGTKLNKSKTEAMWLGAWKFCNDEPHGLTWVRKMKILGIVFGVVDTEQDNWQPKLNKLEKSLNLWKSRSLSFFFWKSFVC</sequence>
<feature type="region of interest" description="Disordered" evidence="1">
    <location>
        <begin position="1"/>
        <end position="25"/>
    </location>
</feature>
<dbReference type="Proteomes" id="UP001249851">
    <property type="component" value="Unassembled WGS sequence"/>
</dbReference>
<evidence type="ECO:0000313" key="3">
    <source>
        <dbReference type="EMBL" id="KAK2573229.1"/>
    </source>
</evidence>
<evidence type="ECO:0000259" key="2">
    <source>
        <dbReference type="PROSITE" id="PS50878"/>
    </source>
</evidence>
<feature type="region of interest" description="Disordered" evidence="1">
    <location>
        <begin position="215"/>
        <end position="246"/>
    </location>
</feature>
<protein>
    <submittedName>
        <fullName evidence="3">Transposon TX1 uncharacterized 149 kDa protein</fullName>
    </submittedName>
</protein>
<dbReference type="PANTHER" id="PTHR31635:SF196">
    <property type="entry name" value="REVERSE TRANSCRIPTASE DOMAIN-CONTAINING PROTEIN-RELATED"/>
    <property type="match status" value="1"/>
</dbReference>
<feature type="compositionally biased region" description="Acidic residues" evidence="1">
    <location>
        <begin position="8"/>
        <end position="24"/>
    </location>
</feature>
<dbReference type="AlphaFoldDB" id="A0AAD9VG51"/>
<name>A0AAD9VG51_ACRCE</name>
<dbReference type="Pfam" id="PF00078">
    <property type="entry name" value="RVT_1"/>
    <property type="match status" value="1"/>
</dbReference>
<reference evidence="3" key="1">
    <citation type="journal article" date="2023" name="G3 (Bethesda)">
        <title>Whole genome assembly and annotation of the endangered Caribbean coral Acropora cervicornis.</title>
        <authorList>
            <person name="Selwyn J.D."/>
            <person name="Vollmer S.V."/>
        </authorList>
    </citation>
    <scope>NUCLEOTIDE SEQUENCE</scope>
    <source>
        <strain evidence="3">K2</strain>
    </source>
</reference>
<gene>
    <name evidence="3" type="ORF">P5673_002283</name>
</gene>
<feature type="domain" description="Reverse transcriptase" evidence="2">
    <location>
        <begin position="514"/>
        <end position="786"/>
    </location>
</feature>
<comment type="caution">
    <text evidence="3">The sequence shown here is derived from an EMBL/GenBank/DDBJ whole genome shotgun (WGS) entry which is preliminary data.</text>
</comment>
<dbReference type="EMBL" id="JARQWQ010000003">
    <property type="protein sequence ID" value="KAK2573229.1"/>
    <property type="molecule type" value="Genomic_DNA"/>
</dbReference>
<dbReference type="SUPFAM" id="SSF56672">
    <property type="entry name" value="DNA/RNA polymerases"/>
    <property type="match status" value="1"/>
</dbReference>
<dbReference type="InterPro" id="IPR043502">
    <property type="entry name" value="DNA/RNA_pol_sf"/>
</dbReference>
<feature type="compositionally biased region" description="Low complexity" evidence="1">
    <location>
        <begin position="215"/>
        <end position="236"/>
    </location>
</feature>
<reference evidence="3" key="2">
    <citation type="journal article" date="2023" name="Science">
        <title>Genomic signatures of disease resistance in endangered staghorn corals.</title>
        <authorList>
            <person name="Vollmer S.V."/>
            <person name="Selwyn J.D."/>
            <person name="Despard B.A."/>
            <person name="Roesel C.L."/>
        </authorList>
    </citation>
    <scope>NUCLEOTIDE SEQUENCE</scope>
    <source>
        <strain evidence="3">K2</strain>
    </source>
</reference>
<proteinExistence type="predicted"/>
<organism evidence="3 4">
    <name type="scientific">Acropora cervicornis</name>
    <name type="common">Staghorn coral</name>
    <dbReference type="NCBI Taxonomy" id="6130"/>
    <lineage>
        <taxon>Eukaryota</taxon>
        <taxon>Metazoa</taxon>
        <taxon>Cnidaria</taxon>
        <taxon>Anthozoa</taxon>
        <taxon>Hexacorallia</taxon>
        <taxon>Scleractinia</taxon>
        <taxon>Astrocoeniina</taxon>
        <taxon>Acroporidae</taxon>
        <taxon>Acropora</taxon>
    </lineage>
</organism>
<accession>A0AAD9VG51</accession>
<evidence type="ECO:0000313" key="4">
    <source>
        <dbReference type="Proteomes" id="UP001249851"/>
    </source>
</evidence>
<feature type="region of interest" description="Disordered" evidence="1">
    <location>
        <begin position="258"/>
        <end position="293"/>
    </location>
</feature>
<dbReference type="PANTHER" id="PTHR31635">
    <property type="entry name" value="REVERSE TRANSCRIPTASE DOMAIN-CONTAINING PROTEIN-RELATED"/>
    <property type="match status" value="1"/>
</dbReference>
<dbReference type="PROSITE" id="PS50878">
    <property type="entry name" value="RT_POL"/>
    <property type="match status" value="1"/>
</dbReference>